<keyword evidence="1 2" id="KW-0963">Cytoplasm</keyword>
<dbReference type="EMBL" id="AJWJ01000046">
    <property type="protein sequence ID" value="KAF2076867.1"/>
    <property type="molecule type" value="Genomic_DNA"/>
</dbReference>
<accession>A0A8J4Q189</accession>
<keyword evidence="2" id="KW-0813">Transport</keyword>
<dbReference type="Proteomes" id="UP000695562">
    <property type="component" value="Unassembled WGS sequence"/>
</dbReference>
<feature type="domain" description="NTF2" evidence="3">
    <location>
        <begin position="6"/>
        <end position="116"/>
    </location>
</feature>
<dbReference type="Pfam" id="PF02136">
    <property type="entry name" value="NTF2"/>
    <property type="match status" value="1"/>
</dbReference>
<dbReference type="OrthoDB" id="6507044at2759"/>
<dbReference type="Gene3D" id="3.10.450.50">
    <property type="match status" value="1"/>
</dbReference>
<dbReference type="GO" id="GO:0051028">
    <property type="term" value="P:mRNA transport"/>
    <property type="evidence" value="ECO:0007669"/>
    <property type="project" value="UniProtKB-UniRule"/>
</dbReference>
<dbReference type="SUPFAM" id="SSF54427">
    <property type="entry name" value="NTF2-like"/>
    <property type="match status" value="1"/>
</dbReference>
<evidence type="ECO:0000259" key="3">
    <source>
        <dbReference type="PROSITE" id="PS50177"/>
    </source>
</evidence>
<protein>
    <recommendedName>
        <fullName evidence="3">NTF2 domain-containing protein</fullName>
    </recommendedName>
</protein>
<comment type="subcellular location">
    <subcellularLocation>
        <location evidence="2">Cytoplasm</location>
    </subcellularLocation>
    <subcellularLocation>
        <location evidence="2">Nucleus</location>
    </subcellularLocation>
</comment>
<organism evidence="4 5">
    <name type="scientific">Polysphondylium violaceum</name>
    <dbReference type="NCBI Taxonomy" id="133409"/>
    <lineage>
        <taxon>Eukaryota</taxon>
        <taxon>Amoebozoa</taxon>
        <taxon>Evosea</taxon>
        <taxon>Eumycetozoa</taxon>
        <taxon>Dictyostelia</taxon>
        <taxon>Dictyosteliales</taxon>
        <taxon>Dictyosteliaceae</taxon>
        <taxon>Polysphondylium</taxon>
    </lineage>
</organism>
<dbReference type="GO" id="GO:0006606">
    <property type="term" value="P:protein import into nucleus"/>
    <property type="evidence" value="ECO:0007669"/>
    <property type="project" value="UniProtKB-ARBA"/>
</dbReference>
<dbReference type="CDD" id="cd00780">
    <property type="entry name" value="NTF2"/>
    <property type="match status" value="1"/>
</dbReference>
<evidence type="ECO:0000313" key="4">
    <source>
        <dbReference type="EMBL" id="KAF2076867.1"/>
    </source>
</evidence>
<proteinExistence type="predicted"/>
<reference evidence="4" key="1">
    <citation type="submission" date="2020-01" db="EMBL/GenBank/DDBJ databases">
        <title>Development of genomics and gene disruption for Polysphondylium violaceum indicates a role for the polyketide synthase stlB in stalk morphogenesis.</title>
        <authorList>
            <person name="Narita B."/>
            <person name="Kawabe Y."/>
            <person name="Kin K."/>
            <person name="Saito T."/>
            <person name="Gibbs R."/>
            <person name="Kuspa A."/>
            <person name="Muzny D."/>
            <person name="Queller D."/>
            <person name="Richards S."/>
            <person name="Strassman J."/>
            <person name="Sucgang R."/>
            <person name="Worley K."/>
            <person name="Schaap P."/>
        </authorList>
    </citation>
    <scope>NUCLEOTIDE SEQUENCE</scope>
    <source>
        <strain evidence="4">QSvi11</strain>
    </source>
</reference>
<evidence type="ECO:0000256" key="2">
    <source>
        <dbReference type="RuleBase" id="RU369002"/>
    </source>
</evidence>
<gene>
    <name evidence="4" type="ORF">CYY_001834</name>
</gene>
<name>A0A8J4Q189_9MYCE</name>
<dbReference type="InterPro" id="IPR032710">
    <property type="entry name" value="NTF2-like_dom_sf"/>
</dbReference>
<keyword evidence="5" id="KW-1185">Reference proteome</keyword>
<keyword evidence="2" id="KW-0653">Protein transport</keyword>
<dbReference type="PANTHER" id="PTHR12612">
    <property type="entry name" value="NUCLEAR TRANSPORT FACTOR 2"/>
    <property type="match status" value="1"/>
</dbReference>
<sequence>MEPQQVAQAFTQHFYNIFDSDRRNLEQIYRPESVLSWEGKVYQGKDAIVKHLVNLPFKNIVRKIDMDFQPTLNGIMIFIVGTLAIDGEAKALKYAQTFNLVLHQGQYLLLNDFFRLALE</sequence>
<evidence type="ECO:0000313" key="5">
    <source>
        <dbReference type="Proteomes" id="UP000695562"/>
    </source>
</evidence>
<dbReference type="GO" id="GO:0005737">
    <property type="term" value="C:cytoplasm"/>
    <property type="evidence" value="ECO:0007669"/>
    <property type="project" value="UniProtKB-SubCell"/>
</dbReference>
<comment type="caution">
    <text evidence="4">The sequence shown here is derived from an EMBL/GenBank/DDBJ whole genome shotgun (WGS) entry which is preliminary data.</text>
</comment>
<dbReference type="AlphaFoldDB" id="A0A8J4Q189"/>
<keyword evidence="2" id="KW-0539">Nucleus</keyword>
<dbReference type="PROSITE" id="PS50177">
    <property type="entry name" value="NTF2_DOMAIN"/>
    <property type="match status" value="1"/>
</dbReference>
<comment type="function">
    <text evidence="2">Has a role in nuclear-cytoplasmic transport of proteins and mRNAs.</text>
</comment>
<dbReference type="InterPro" id="IPR045875">
    <property type="entry name" value="NTF2"/>
</dbReference>
<dbReference type="FunFam" id="3.10.450.50:FF:000005">
    <property type="entry name" value="Nuclear transport factor 2"/>
    <property type="match status" value="1"/>
</dbReference>
<dbReference type="InterPro" id="IPR018222">
    <property type="entry name" value="Nuclear_transport_factor_2_euk"/>
</dbReference>
<dbReference type="InterPro" id="IPR002075">
    <property type="entry name" value="NTF2_dom"/>
</dbReference>
<dbReference type="GO" id="GO:0005635">
    <property type="term" value="C:nuclear envelope"/>
    <property type="evidence" value="ECO:0007669"/>
    <property type="project" value="UniProtKB-ARBA"/>
</dbReference>
<evidence type="ECO:0000256" key="1">
    <source>
        <dbReference type="ARBA" id="ARBA00022490"/>
    </source>
</evidence>